<proteinExistence type="inferred from homology"/>
<dbReference type="Gene3D" id="3.30.360.10">
    <property type="entry name" value="Dihydrodipicolinate Reductase, domain 2"/>
    <property type="match status" value="1"/>
</dbReference>
<dbReference type="EMBL" id="HBGF01025841">
    <property type="protein sequence ID" value="CAD9120485.1"/>
    <property type="molecule type" value="Transcribed_RNA"/>
</dbReference>
<dbReference type="SUPFAM" id="SSF55347">
    <property type="entry name" value="Glyceraldehyde-3-phosphate dehydrogenase-like, C-terminal domain"/>
    <property type="match status" value="1"/>
</dbReference>
<keyword evidence="2" id="KW-0560">Oxidoreductase</keyword>
<evidence type="ECO:0000259" key="6">
    <source>
        <dbReference type="Pfam" id="PF01408"/>
    </source>
</evidence>
<comment type="similarity">
    <text evidence="1">Belongs to the Gfo/Idh/MocA family.</text>
</comment>
<protein>
    <recommendedName>
        <fullName evidence="3">D-xylose 1-dehydrogenase (NADP(+), D-xylono-1,5-lactone-forming)</fullName>
        <ecNumber evidence="3">1.1.1.179</ecNumber>
    </recommendedName>
    <alternativeName>
        <fullName evidence="4">D-xylose-NADP dehydrogenase</fullName>
    </alternativeName>
</protein>
<evidence type="ECO:0000256" key="1">
    <source>
        <dbReference type="ARBA" id="ARBA00010928"/>
    </source>
</evidence>
<evidence type="ECO:0000313" key="8">
    <source>
        <dbReference type="EMBL" id="CAD9120485.1"/>
    </source>
</evidence>
<dbReference type="GO" id="GO:0000166">
    <property type="term" value="F:nucleotide binding"/>
    <property type="evidence" value="ECO:0007669"/>
    <property type="project" value="InterPro"/>
</dbReference>
<evidence type="ECO:0000256" key="5">
    <source>
        <dbReference type="ARBA" id="ARBA00049233"/>
    </source>
</evidence>
<dbReference type="PANTHER" id="PTHR22604">
    <property type="entry name" value="OXIDOREDUCTASES"/>
    <property type="match status" value="1"/>
</dbReference>
<dbReference type="Gene3D" id="3.40.50.720">
    <property type="entry name" value="NAD(P)-binding Rossmann-like Domain"/>
    <property type="match status" value="1"/>
</dbReference>
<evidence type="ECO:0000256" key="3">
    <source>
        <dbReference type="ARBA" id="ARBA00038984"/>
    </source>
</evidence>
<dbReference type="SUPFAM" id="SSF51735">
    <property type="entry name" value="NAD(P)-binding Rossmann-fold domains"/>
    <property type="match status" value="1"/>
</dbReference>
<name>A0A7S1M2X9_NEODS</name>
<evidence type="ECO:0000259" key="7">
    <source>
        <dbReference type="Pfam" id="PF22725"/>
    </source>
</evidence>
<dbReference type="InterPro" id="IPR050984">
    <property type="entry name" value="Gfo/Idh/MocA_domain"/>
</dbReference>
<gene>
    <name evidence="8" type="ORF">NDES1114_LOCUS17076</name>
</gene>
<feature type="domain" description="Gfo/Idh/MocA-like oxidoreductase N-terminal" evidence="6">
    <location>
        <begin position="18"/>
        <end position="134"/>
    </location>
</feature>
<accession>A0A7S1M2X9</accession>
<dbReference type="Pfam" id="PF01408">
    <property type="entry name" value="GFO_IDH_MocA"/>
    <property type="match status" value="1"/>
</dbReference>
<dbReference type="Pfam" id="PF22725">
    <property type="entry name" value="GFO_IDH_MocA_C3"/>
    <property type="match status" value="1"/>
</dbReference>
<dbReference type="InterPro" id="IPR000683">
    <property type="entry name" value="Gfo/Idh/MocA-like_OxRdtase_N"/>
</dbReference>
<dbReference type="GO" id="GO:0047837">
    <property type="term" value="F:D-xylose 1-dehydrogenase (NADP+) activity"/>
    <property type="evidence" value="ECO:0007669"/>
    <property type="project" value="UniProtKB-EC"/>
</dbReference>
<dbReference type="PANTHER" id="PTHR22604:SF105">
    <property type="entry name" value="TRANS-1,2-DIHYDROBENZENE-1,2-DIOL DEHYDROGENASE"/>
    <property type="match status" value="1"/>
</dbReference>
<organism evidence="8">
    <name type="scientific">Neobodo designis</name>
    <name type="common">Flagellated protozoan</name>
    <name type="synonym">Bodo designis</name>
    <dbReference type="NCBI Taxonomy" id="312471"/>
    <lineage>
        <taxon>Eukaryota</taxon>
        <taxon>Discoba</taxon>
        <taxon>Euglenozoa</taxon>
        <taxon>Kinetoplastea</taxon>
        <taxon>Metakinetoplastina</taxon>
        <taxon>Neobodonida</taxon>
        <taxon>Neobodo</taxon>
    </lineage>
</organism>
<dbReference type="EC" id="1.1.1.179" evidence="3"/>
<feature type="domain" description="GFO/IDH/MocA-like oxidoreductase" evidence="7">
    <location>
        <begin position="160"/>
        <end position="274"/>
    </location>
</feature>
<dbReference type="InterPro" id="IPR036291">
    <property type="entry name" value="NAD(P)-bd_dom_sf"/>
</dbReference>
<comment type="catalytic activity">
    <reaction evidence="5">
        <text>D-xylose + NADP(+) = D-xylono-1,5-lactone + NADPH + H(+)</text>
        <dbReference type="Rhea" id="RHEA:22000"/>
        <dbReference type="ChEBI" id="CHEBI:15378"/>
        <dbReference type="ChEBI" id="CHEBI:15867"/>
        <dbReference type="ChEBI" id="CHEBI:53455"/>
        <dbReference type="ChEBI" id="CHEBI:57783"/>
        <dbReference type="ChEBI" id="CHEBI:58349"/>
        <dbReference type="EC" id="1.1.1.179"/>
    </reaction>
</comment>
<evidence type="ECO:0000256" key="2">
    <source>
        <dbReference type="ARBA" id="ARBA00023002"/>
    </source>
</evidence>
<dbReference type="AlphaFoldDB" id="A0A7S1M2X9"/>
<reference evidence="8" key="1">
    <citation type="submission" date="2021-01" db="EMBL/GenBank/DDBJ databases">
        <authorList>
            <person name="Corre E."/>
            <person name="Pelletier E."/>
            <person name="Niang G."/>
            <person name="Scheremetjew M."/>
            <person name="Finn R."/>
            <person name="Kale V."/>
            <person name="Holt S."/>
            <person name="Cochrane G."/>
            <person name="Meng A."/>
            <person name="Brown T."/>
            <person name="Cohen L."/>
        </authorList>
    </citation>
    <scope>NUCLEOTIDE SEQUENCE</scope>
    <source>
        <strain evidence="8">CCAP 1951/1</strain>
    </source>
</reference>
<dbReference type="InterPro" id="IPR055170">
    <property type="entry name" value="GFO_IDH_MocA-like_dom"/>
</dbReference>
<sequence length="385" mass="40173">MAAVAAVGESPPAPALRWGILSTASILKHFVPAVAAAPGQSVVAVASRTLEKAAQAAKTYAIPHAEGSYEALLARPDINAVYVPLPVDMHLEWVTKALSAGKHVLVEKPIALNPGDVATMHAAARAANLLLAEGYMSLHTAQQRHLEATFAATNPAPSPIGRLLSIRSQFAYPLSRRGFREDPAASGGGSLWDVGCYCVALGQTLAGRLVKPSSITAVAHRLRRAADANAAEKQADVLLSATITYENGVVHTFECGLVGTARVGCELIGTAGRAVLAAPFKPPLADATITIEKLSGEPGAVVVDAQTVKISEDATADGGATGHLYRWQLDRFRRAYDAANARGADGPAVVAAFLQEEEVLSTAIVATVRQIHECSTDVDFGASRL</sequence>
<evidence type="ECO:0000256" key="4">
    <source>
        <dbReference type="ARBA" id="ARBA00042988"/>
    </source>
</evidence>